<organism evidence="1 2">
    <name type="scientific">Porphyromonas somerae</name>
    <dbReference type="NCBI Taxonomy" id="322095"/>
    <lineage>
        <taxon>Bacteria</taxon>
        <taxon>Pseudomonadati</taxon>
        <taxon>Bacteroidota</taxon>
        <taxon>Bacteroidia</taxon>
        <taxon>Bacteroidales</taxon>
        <taxon>Porphyromonadaceae</taxon>
        <taxon>Porphyromonas</taxon>
    </lineage>
</organism>
<evidence type="ECO:0000313" key="1">
    <source>
        <dbReference type="EMBL" id="KXB77932.1"/>
    </source>
</evidence>
<proteinExistence type="predicted"/>
<dbReference type="AlphaFoldDB" id="A0A134BD99"/>
<gene>
    <name evidence="1" type="ORF">HMPREF3185_00273</name>
</gene>
<sequence>MDNSPSSLHSKEKKTNSYMQQVQSMMIMRMYADTMMWCSMIPHIHRRSSLLYTC</sequence>
<reference evidence="2" key="1">
    <citation type="submission" date="2016-01" db="EMBL/GenBank/DDBJ databases">
        <authorList>
            <person name="Mitreva M."/>
            <person name="Pepin K.H."/>
            <person name="Mihindukulasuriya K.A."/>
            <person name="Fulton R."/>
            <person name="Fronick C."/>
            <person name="O'Laughlin M."/>
            <person name="Miner T."/>
            <person name="Herter B."/>
            <person name="Rosa B.A."/>
            <person name="Cordes M."/>
            <person name="Tomlinson C."/>
            <person name="Wollam A."/>
            <person name="Palsikar V.B."/>
            <person name="Mardis E.R."/>
            <person name="Wilson R.K."/>
        </authorList>
    </citation>
    <scope>NUCLEOTIDE SEQUENCE [LARGE SCALE GENOMIC DNA]</scope>
    <source>
        <strain evidence="2">KA00683</strain>
    </source>
</reference>
<dbReference type="PATRIC" id="fig|322095.3.peg.271"/>
<dbReference type="STRING" id="322095.HMPREF3185_00273"/>
<protein>
    <submittedName>
        <fullName evidence="1">Uncharacterized protein</fullName>
    </submittedName>
</protein>
<evidence type="ECO:0000313" key="2">
    <source>
        <dbReference type="Proteomes" id="UP000070224"/>
    </source>
</evidence>
<keyword evidence="2" id="KW-1185">Reference proteome</keyword>
<accession>A0A134BD99</accession>
<dbReference type="EMBL" id="LSDK01000021">
    <property type="protein sequence ID" value="KXB77932.1"/>
    <property type="molecule type" value="Genomic_DNA"/>
</dbReference>
<dbReference type="Proteomes" id="UP000070224">
    <property type="component" value="Unassembled WGS sequence"/>
</dbReference>
<comment type="caution">
    <text evidence="1">The sequence shown here is derived from an EMBL/GenBank/DDBJ whole genome shotgun (WGS) entry which is preliminary data.</text>
</comment>
<name>A0A134BD99_9PORP</name>